<reference evidence="1" key="1">
    <citation type="submission" date="2014-09" db="EMBL/GenBank/DDBJ databases">
        <title>Genome sequence of the luminous mushroom Mycena chlorophos for searching fungal bioluminescence genes.</title>
        <authorList>
            <person name="Tanaka Y."/>
            <person name="Kasuga D."/>
            <person name="Oba Y."/>
            <person name="Hase S."/>
            <person name="Sato K."/>
            <person name="Oba Y."/>
            <person name="Sakakibara Y."/>
        </authorList>
    </citation>
    <scope>NUCLEOTIDE SEQUENCE</scope>
</reference>
<organism evidence="1 2">
    <name type="scientific">Mycena chlorophos</name>
    <name type="common">Agaric fungus</name>
    <name type="synonym">Agaricus chlorophos</name>
    <dbReference type="NCBI Taxonomy" id="658473"/>
    <lineage>
        <taxon>Eukaryota</taxon>
        <taxon>Fungi</taxon>
        <taxon>Dikarya</taxon>
        <taxon>Basidiomycota</taxon>
        <taxon>Agaricomycotina</taxon>
        <taxon>Agaricomycetes</taxon>
        <taxon>Agaricomycetidae</taxon>
        <taxon>Agaricales</taxon>
        <taxon>Marasmiineae</taxon>
        <taxon>Mycenaceae</taxon>
        <taxon>Mycena</taxon>
    </lineage>
</organism>
<dbReference type="EMBL" id="DF846660">
    <property type="protein sequence ID" value="GAT50803.1"/>
    <property type="molecule type" value="Genomic_DNA"/>
</dbReference>
<dbReference type="Proteomes" id="UP000815677">
    <property type="component" value="Unassembled WGS sequence"/>
</dbReference>
<keyword evidence="2" id="KW-1185">Reference proteome</keyword>
<evidence type="ECO:0000313" key="1">
    <source>
        <dbReference type="EMBL" id="GAT50803.1"/>
    </source>
</evidence>
<protein>
    <submittedName>
        <fullName evidence="1">Uncharacterized protein</fullName>
    </submittedName>
</protein>
<gene>
    <name evidence="1" type="ORF">MCHLO_08000</name>
</gene>
<accession>A0ABQ0LI60</accession>
<sequence>MMSYLPWQQSFDIGNGIAFHVVQFFQRPLRNYPIATIEWKGDRLDGTPSSKKKLLAAIKHMLWGDEDFLRENAKILRNYGVSGNEK</sequence>
<evidence type="ECO:0000313" key="2">
    <source>
        <dbReference type="Proteomes" id="UP000815677"/>
    </source>
</evidence>
<name>A0ABQ0LI60_MYCCL</name>
<proteinExistence type="predicted"/>